<evidence type="ECO:0000256" key="1">
    <source>
        <dbReference type="PROSITE-ProRule" id="PRU00169"/>
    </source>
</evidence>
<reference evidence="3 4" key="1">
    <citation type="submission" date="2021-01" db="EMBL/GenBank/DDBJ databases">
        <title>Belnapia mucosa sp. nov. and Belnapia arida sp. nov., isolated from the Tabernas Desert (Almeria, Spain).</title>
        <authorList>
            <person name="Molina-Menor E."/>
            <person name="Vidal-Verdu A."/>
            <person name="Calonge A."/>
            <person name="Satari L."/>
            <person name="Pereto Magraner J."/>
            <person name="Porcar Miralles M."/>
        </authorList>
    </citation>
    <scope>NUCLEOTIDE SEQUENCE [LARGE SCALE GENOMIC DNA]</scope>
    <source>
        <strain evidence="3 4">T6</strain>
    </source>
</reference>
<sequence>MLVADWLSDAGAKVVGPASSVNEALGLIESAASDGGLSAAVLDMNLHGAAVSPVADRLAALGVPFVYATGYGEDCDRGEHAAAVLTKPFSLNALVAAVEGLAANHSTTPQGRRSAIPQV</sequence>
<accession>A0ABS1VE54</accession>
<name>A0ABS1VE54_9PROT</name>
<keyword evidence="4" id="KW-1185">Reference proteome</keyword>
<dbReference type="InterPro" id="IPR011006">
    <property type="entry name" value="CheY-like_superfamily"/>
</dbReference>
<keyword evidence="1" id="KW-0597">Phosphoprotein</keyword>
<organism evidence="3 4">
    <name type="scientific">Belnapia mucosa</name>
    <dbReference type="NCBI Taxonomy" id="2804532"/>
    <lineage>
        <taxon>Bacteria</taxon>
        <taxon>Pseudomonadati</taxon>
        <taxon>Pseudomonadota</taxon>
        <taxon>Alphaproteobacteria</taxon>
        <taxon>Acetobacterales</taxon>
        <taxon>Roseomonadaceae</taxon>
        <taxon>Belnapia</taxon>
    </lineage>
</organism>
<dbReference type="Proteomes" id="UP000606490">
    <property type="component" value="Unassembled WGS sequence"/>
</dbReference>
<comment type="caution">
    <text evidence="3">The sequence shown here is derived from an EMBL/GenBank/DDBJ whole genome shotgun (WGS) entry which is preliminary data.</text>
</comment>
<dbReference type="SUPFAM" id="SSF52172">
    <property type="entry name" value="CheY-like"/>
    <property type="match status" value="1"/>
</dbReference>
<proteinExistence type="predicted"/>
<evidence type="ECO:0000313" key="3">
    <source>
        <dbReference type="EMBL" id="MBL6459426.1"/>
    </source>
</evidence>
<dbReference type="InterPro" id="IPR001789">
    <property type="entry name" value="Sig_transdc_resp-reg_receiver"/>
</dbReference>
<evidence type="ECO:0000313" key="4">
    <source>
        <dbReference type="Proteomes" id="UP000606490"/>
    </source>
</evidence>
<evidence type="ECO:0000259" key="2">
    <source>
        <dbReference type="PROSITE" id="PS50110"/>
    </source>
</evidence>
<feature type="modified residue" description="4-aspartylphosphate" evidence="1">
    <location>
        <position position="43"/>
    </location>
</feature>
<feature type="domain" description="Response regulatory" evidence="2">
    <location>
        <begin position="1"/>
        <end position="102"/>
    </location>
</feature>
<gene>
    <name evidence="3" type="ORF">JMJ55_29360</name>
</gene>
<dbReference type="Gene3D" id="3.40.50.2300">
    <property type="match status" value="1"/>
</dbReference>
<dbReference type="PROSITE" id="PS50110">
    <property type="entry name" value="RESPONSE_REGULATORY"/>
    <property type="match status" value="1"/>
</dbReference>
<protein>
    <submittedName>
        <fullName evidence="3">Response regulator</fullName>
    </submittedName>
</protein>
<dbReference type="EMBL" id="JAEUXJ010000039">
    <property type="protein sequence ID" value="MBL6459426.1"/>
    <property type="molecule type" value="Genomic_DNA"/>
</dbReference>